<dbReference type="CDD" id="cd00138">
    <property type="entry name" value="PLDc_SF"/>
    <property type="match status" value="1"/>
</dbReference>
<dbReference type="EMBL" id="FXUL01000035">
    <property type="protein sequence ID" value="SMP80284.1"/>
    <property type="molecule type" value="Genomic_DNA"/>
</dbReference>
<evidence type="ECO:0000313" key="1">
    <source>
        <dbReference type="EMBL" id="SMP80284.1"/>
    </source>
</evidence>
<proteinExistence type="predicted"/>
<organism evidence="1 2">
    <name type="scientific">Noviherbaspirillum suwonense</name>
    <dbReference type="NCBI Taxonomy" id="1224511"/>
    <lineage>
        <taxon>Bacteria</taxon>
        <taxon>Pseudomonadati</taxon>
        <taxon>Pseudomonadota</taxon>
        <taxon>Betaproteobacteria</taxon>
        <taxon>Burkholderiales</taxon>
        <taxon>Oxalobacteraceae</taxon>
        <taxon>Noviherbaspirillum</taxon>
    </lineage>
</organism>
<accession>A0ABY1QT84</accession>
<dbReference type="Gene3D" id="3.30.870.10">
    <property type="entry name" value="Endonuclease Chain A"/>
    <property type="match status" value="1"/>
</dbReference>
<dbReference type="RefSeq" id="WP_283445440.1">
    <property type="nucleotide sequence ID" value="NZ_FXUL01000035.1"/>
</dbReference>
<evidence type="ECO:0008006" key="3">
    <source>
        <dbReference type="Google" id="ProtNLM"/>
    </source>
</evidence>
<gene>
    <name evidence="1" type="ORF">SAMN06295970_1354</name>
</gene>
<dbReference type="Proteomes" id="UP001158049">
    <property type="component" value="Unassembled WGS sequence"/>
</dbReference>
<sequence>MKLFNYFAAGGFHTSIVTTFSVDFDAYESIALPRLREAGCNNNVIVVDSRMLAQALANDARRPKFAGRRYSVVGAHCAGVFHAKLTLQLGKASGRLLVSSANMTVAGLAGNLEVAGEVKVAEDDMQAAPLLRTAVDYLLKFLDPGSVARRQVEWALKRTPWLQASASAGTVVESQEGTRLAFLPSYNVKGIGQRFVEFIGDRAVKRLVVASPSGTTTCARCIVFKNASPESAPRCSSSRRTPCIQCTLIRGRTH</sequence>
<evidence type="ECO:0000313" key="2">
    <source>
        <dbReference type="Proteomes" id="UP001158049"/>
    </source>
</evidence>
<reference evidence="1 2" key="1">
    <citation type="submission" date="2017-05" db="EMBL/GenBank/DDBJ databases">
        <authorList>
            <person name="Varghese N."/>
            <person name="Submissions S."/>
        </authorList>
    </citation>
    <scope>NUCLEOTIDE SEQUENCE [LARGE SCALE GENOMIC DNA]</scope>
    <source>
        <strain evidence="1 2">DSM 26001</strain>
    </source>
</reference>
<comment type="caution">
    <text evidence="1">The sequence shown here is derived from an EMBL/GenBank/DDBJ whole genome shotgun (WGS) entry which is preliminary data.</text>
</comment>
<name>A0ABY1QT84_9BURK</name>
<protein>
    <recommendedName>
        <fullName evidence="3">Phospholipase D-like domain-containing protein</fullName>
    </recommendedName>
</protein>
<keyword evidence="2" id="KW-1185">Reference proteome</keyword>